<dbReference type="InterPro" id="IPR002467">
    <property type="entry name" value="Pept_M24A_MAP1"/>
</dbReference>
<evidence type="ECO:0000256" key="7">
    <source>
        <dbReference type="RuleBase" id="RU003653"/>
    </source>
</evidence>
<dbReference type="Proteomes" id="UP000011058">
    <property type="component" value="Chromosome"/>
</dbReference>
<feature type="binding site" evidence="6">
    <location>
        <position position="83"/>
    </location>
    <ligand>
        <name>substrate</name>
    </ligand>
</feature>
<feature type="domain" description="Peptidase M24" evidence="8">
    <location>
        <begin position="12"/>
        <end position="244"/>
    </location>
</feature>
<dbReference type="GO" id="GO:0046872">
    <property type="term" value="F:metal ion binding"/>
    <property type="evidence" value="ECO:0007669"/>
    <property type="project" value="UniProtKB-UniRule"/>
</dbReference>
<dbReference type="PRINTS" id="PR00599">
    <property type="entry name" value="MAPEPTIDASE"/>
</dbReference>
<dbReference type="EC" id="3.4.11.18" evidence="6 7"/>
<evidence type="ECO:0000313" key="10">
    <source>
        <dbReference type="Proteomes" id="UP000011058"/>
    </source>
</evidence>
<feature type="binding site" evidence="6">
    <location>
        <position position="207"/>
    </location>
    <ligand>
        <name>a divalent metal cation</name>
        <dbReference type="ChEBI" id="CHEBI:60240"/>
        <label>2</label>
        <note>catalytic</note>
    </ligand>
</feature>
<dbReference type="Gene3D" id="3.90.230.10">
    <property type="entry name" value="Creatinase/methionine aminopeptidase superfamily"/>
    <property type="match status" value="1"/>
</dbReference>
<dbReference type="eggNOG" id="COG0024">
    <property type="taxonomic scope" value="Bacteria"/>
</dbReference>
<feature type="binding site" evidence="6">
    <location>
        <position position="238"/>
    </location>
    <ligand>
        <name>a divalent metal cation</name>
        <dbReference type="ChEBI" id="CHEBI:60240"/>
        <label>2</label>
        <note>catalytic</note>
    </ligand>
</feature>
<sequence>MTITLRSDEEIEIIRQNGQLLGKTHAEVAKLIRPGITTKELDTVAQTFIKDNGGIPSFLNFNNGTPTRFPGALCISVNDVVVHGFPSQYELKDGDIISVDCGVFQHGFHADSAYTYPVGEVSLGVRKLLLRTKESLYKGIEKAIDGNRIGDVGYAVQSYAEHHGYTVVRELVGHGVGETLHEEPQVPNYGKRGQGVKLKSGMVIAIEPMINFGKKSVVQEKDGWTIRTMDRKPSAHFEHTVAVRRGKADILTTFEYIEAVTAGTNMEIELSAAVAA</sequence>
<dbReference type="GO" id="GO:0004239">
    <property type="term" value="F:initiator methionyl aminopeptidase activity"/>
    <property type="evidence" value="ECO:0007669"/>
    <property type="project" value="UniProtKB-UniRule"/>
</dbReference>
<evidence type="ECO:0000313" key="9">
    <source>
        <dbReference type="EMBL" id="CCH03317.1"/>
    </source>
</evidence>
<proteinExistence type="inferred from homology"/>
<dbReference type="EMBL" id="HE796683">
    <property type="protein sequence ID" value="CCH03317.1"/>
    <property type="molecule type" value="Genomic_DNA"/>
</dbReference>
<evidence type="ECO:0000256" key="4">
    <source>
        <dbReference type="ARBA" id="ARBA00022723"/>
    </source>
</evidence>
<dbReference type="CDD" id="cd01086">
    <property type="entry name" value="MetAP1"/>
    <property type="match status" value="1"/>
</dbReference>
<dbReference type="GO" id="GO:0005829">
    <property type="term" value="C:cytosol"/>
    <property type="evidence" value="ECO:0007669"/>
    <property type="project" value="TreeGrafter"/>
</dbReference>
<dbReference type="InterPro" id="IPR036005">
    <property type="entry name" value="Creatinase/aminopeptidase-like"/>
</dbReference>
<name>I0KGR4_9BACT</name>
<reference evidence="9 10" key="1">
    <citation type="journal article" date="2012" name="J. Bacteriol.">
        <title>Genome Sequence of Fibrella aestuarina BUZ 2T, a Filamentous Marine Bacterium.</title>
        <authorList>
            <person name="Filippini M."/>
            <person name="Qi W."/>
            <person name="Blom J."/>
            <person name="Goesmann A."/>
            <person name="Smits T.H."/>
            <person name="Bagheri H.C."/>
        </authorList>
    </citation>
    <scope>NUCLEOTIDE SEQUENCE [LARGE SCALE GENOMIC DNA]</scope>
    <source>
        <strain evidence="10">BUZ 2T</strain>
    </source>
</reference>
<dbReference type="PANTHER" id="PTHR43330">
    <property type="entry name" value="METHIONINE AMINOPEPTIDASE"/>
    <property type="match status" value="1"/>
</dbReference>
<comment type="similarity">
    <text evidence="6">Belongs to the peptidase M24A family. Methionine aminopeptidase type 1 subfamily.</text>
</comment>
<comment type="subunit">
    <text evidence="6">Monomer.</text>
</comment>
<protein>
    <recommendedName>
        <fullName evidence="6 7">Methionine aminopeptidase</fullName>
        <shortName evidence="6">MAP</shortName>
        <shortName evidence="6">MetAP</shortName>
        <ecNumber evidence="6 7">3.4.11.18</ecNumber>
    </recommendedName>
    <alternativeName>
        <fullName evidence="6">Peptidase M</fullName>
    </alternativeName>
</protein>
<evidence type="ECO:0000256" key="3">
    <source>
        <dbReference type="ARBA" id="ARBA00022670"/>
    </source>
</evidence>
<evidence type="ECO:0000256" key="5">
    <source>
        <dbReference type="ARBA" id="ARBA00022801"/>
    </source>
</evidence>
<feature type="binding site" evidence="6">
    <location>
        <position position="111"/>
    </location>
    <ligand>
        <name>a divalent metal cation</name>
        <dbReference type="ChEBI" id="CHEBI:60240"/>
        <label>1</label>
    </ligand>
</feature>
<dbReference type="HOGENOM" id="CLU_015857_0_1_10"/>
<keyword evidence="3 6" id="KW-0645">Protease</keyword>
<feature type="binding site" evidence="6">
    <location>
        <position position="100"/>
    </location>
    <ligand>
        <name>a divalent metal cation</name>
        <dbReference type="ChEBI" id="CHEBI:60240"/>
        <label>1</label>
    </ligand>
</feature>
<dbReference type="InterPro" id="IPR001714">
    <property type="entry name" value="Pept_M24_MAP"/>
</dbReference>
<dbReference type="InterPro" id="IPR000994">
    <property type="entry name" value="Pept_M24"/>
</dbReference>
<evidence type="ECO:0000259" key="8">
    <source>
        <dbReference type="Pfam" id="PF00557"/>
    </source>
</evidence>
<dbReference type="PATRIC" id="fig|1166018.3.peg.2293"/>
<comment type="catalytic activity">
    <reaction evidence="6 7">
        <text>Release of N-terminal amino acids, preferentially methionine, from peptides and arylamides.</text>
        <dbReference type="EC" id="3.4.11.18"/>
    </reaction>
</comment>
<dbReference type="OrthoDB" id="9802055at2"/>
<feature type="binding site" evidence="6">
    <location>
        <position position="174"/>
    </location>
    <ligand>
        <name>a divalent metal cation</name>
        <dbReference type="ChEBI" id="CHEBI:60240"/>
        <label>2</label>
        <note>catalytic</note>
    </ligand>
</feature>
<dbReference type="HAMAP" id="MF_01974">
    <property type="entry name" value="MetAP_1"/>
    <property type="match status" value="1"/>
</dbReference>
<keyword evidence="4 6" id="KW-0479">Metal-binding</keyword>
<evidence type="ECO:0000256" key="2">
    <source>
        <dbReference type="ARBA" id="ARBA00022438"/>
    </source>
</evidence>
<organism evidence="9 10">
    <name type="scientific">Fibrella aestuarina BUZ 2</name>
    <dbReference type="NCBI Taxonomy" id="1166018"/>
    <lineage>
        <taxon>Bacteria</taxon>
        <taxon>Pseudomonadati</taxon>
        <taxon>Bacteroidota</taxon>
        <taxon>Cytophagia</taxon>
        <taxon>Cytophagales</taxon>
        <taxon>Spirosomataceae</taxon>
        <taxon>Fibrella</taxon>
    </lineage>
</organism>
<dbReference type="GO" id="GO:0070006">
    <property type="term" value="F:metalloaminopeptidase activity"/>
    <property type="evidence" value="ECO:0007669"/>
    <property type="project" value="UniProtKB-UniRule"/>
</dbReference>
<evidence type="ECO:0000256" key="6">
    <source>
        <dbReference type="HAMAP-Rule" id="MF_01974"/>
    </source>
</evidence>
<dbReference type="PANTHER" id="PTHR43330:SF27">
    <property type="entry name" value="METHIONINE AMINOPEPTIDASE"/>
    <property type="match status" value="1"/>
</dbReference>
<comment type="function">
    <text evidence="1 6">Removes the N-terminal methionine from nascent proteins. The N-terminal methionine is often cleaved when the second residue in the primary sequence is small and uncharged (Met-Ala-, Cys, Gly, Pro, Ser, Thr, or Val). Requires deformylation of the N(alpha)-formylated initiator methionine before it can be hydrolyzed.</text>
</comment>
<dbReference type="KEGG" id="fae:FAES_5318"/>
<dbReference type="GO" id="GO:0006508">
    <property type="term" value="P:proteolysis"/>
    <property type="evidence" value="ECO:0007669"/>
    <property type="project" value="UniProtKB-KW"/>
</dbReference>
<gene>
    <name evidence="6" type="primary">map</name>
    <name evidence="9" type="ORF">FAES_5318</name>
</gene>
<keyword evidence="2 6" id="KW-0031">Aminopeptidase</keyword>
<accession>I0KGR4</accession>
<feature type="binding site" evidence="6">
    <location>
        <position position="181"/>
    </location>
    <ligand>
        <name>substrate</name>
    </ligand>
</feature>
<keyword evidence="5 6" id="KW-0378">Hydrolase</keyword>
<comment type="cofactor">
    <cofactor evidence="6">
        <name>Co(2+)</name>
        <dbReference type="ChEBI" id="CHEBI:48828"/>
    </cofactor>
    <cofactor evidence="6">
        <name>Zn(2+)</name>
        <dbReference type="ChEBI" id="CHEBI:29105"/>
    </cofactor>
    <cofactor evidence="6">
        <name>Mn(2+)</name>
        <dbReference type="ChEBI" id="CHEBI:29035"/>
    </cofactor>
    <cofactor evidence="6">
        <name>Fe(2+)</name>
        <dbReference type="ChEBI" id="CHEBI:29033"/>
    </cofactor>
    <text evidence="6">Binds 2 divalent metal cations per subunit. Has a high-affinity and a low affinity metal-binding site. The true nature of the physiological cofactor is under debate. The enzyme is active with cobalt, zinc, manganese or divalent iron ions. Most likely, methionine aminopeptidases function as mononuclear Fe(2+)-metalloproteases under physiological conditions, and the catalytically relevant metal-binding site has been assigned to the histidine-containing high-affinity site.</text>
</comment>
<dbReference type="Pfam" id="PF00557">
    <property type="entry name" value="Peptidase_M24"/>
    <property type="match status" value="1"/>
</dbReference>
<dbReference type="STRING" id="1166018.FAES_5318"/>
<evidence type="ECO:0000256" key="1">
    <source>
        <dbReference type="ARBA" id="ARBA00002521"/>
    </source>
</evidence>
<feature type="binding site" evidence="6">
    <location>
        <position position="111"/>
    </location>
    <ligand>
        <name>a divalent metal cation</name>
        <dbReference type="ChEBI" id="CHEBI:60240"/>
        <label>2</label>
        <note>catalytic</note>
    </ligand>
</feature>
<feature type="binding site" evidence="6">
    <location>
        <position position="238"/>
    </location>
    <ligand>
        <name>a divalent metal cation</name>
        <dbReference type="ChEBI" id="CHEBI:60240"/>
        <label>1</label>
    </ligand>
</feature>
<dbReference type="SUPFAM" id="SSF55920">
    <property type="entry name" value="Creatinase/aminopeptidase"/>
    <property type="match status" value="1"/>
</dbReference>
<dbReference type="AlphaFoldDB" id="I0KGR4"/>
<keyword evidence="10" id="KW-1185">Reference proteome</keyword>
<dbReference type="RefSeq" id="WP_015334414.1">
    <property type="nucleotide sequence ID" value="NC_020054.1"/>
</dbReference>
<dbReference type="NCBIfam" id="TIGR00500">
    <property type="entry name" value="met_pdase_I"/>
    <property type="match status" value="1"/>
</dbReference>